<name>T2IHR6_CROWT</name>
<proteinExistence type="predicted"/>
<keyword evidence="1" id="KW-0808">Transferase</keyword>
<dbReference type="EC" id="2.3.1.41" evidence="1"/>
<evidence type="ECO:0000313" key="2">
    <source>
        <dbReference type="Proteomes" id="UP000018348"/>
    </source>
</evidence>
<sequence>MLEKLLKMSTKKPSLNDIKLLEWMKQWKTIHQEINFQSSDYDNKQ</sequence>
<comment type="caution">
    <text evidence="1">The sequence shown here is derived from an EMBL/GenBank/DDBJ whole genome shotgun (WGS) entry which is preliminary data.</text>
</comment>
<accession>T2IHR6</accession>
<protein>
    <submittedName>
        <fullName evidence="1">3-oxoacyl-[acyl-carrier-protein] synthase, KASII</fullName>
        <ecNumber evidence="1">2.3.1.41</ecNumber>
    </submittedName>
</protein>
<gene>
    <name evidence="1" type="ORF">CWATWH8502_4397</name>
</gene>
<keyword evidence="1" id="KW-0012">Acyltransferase</keyword>
<reference evidence="1 2" key="1">
    <citation type="submission" date="2013-01" db="EMBL/GenBank/DDBJ databases">
        <authorList>
            <person name="Bench S."/>
        </authorList>
    </citation>
    <scope>NUCLEOTIDE SEQUENCE [LARGE SCALE GENOMIC DNA]</scope>
    <source>
        <strain evidence="1 2">WH 8502</strain>
    </source>
</reference>
<evidence type="ECO:0000313" key="1">
    <source>
        <dbReference type="EMBL" id="CCQ51750.1"/>
    </source>
</evidence>
<dbReference type="EMBL" id="CAQK01000522">
    <property type="protein sequence ID" value="CCQ51750.1"/>
    <property type="molecule type" value="Genomic_DNA"/>
</dbReference>
<organism evidence="1 2">
    <name type="scientific">Crocosphaera watsonii WH 8502</name>
    <dbReference type="NCBI Taxonomy" id="423474"/>
    <lineage>
        <taxon>Bacteria</taxon>
        <taxon>Bacillati</taxon>
        <taxon>Cyanobacteriota</taxon>
        <taxon>Cyanophyceae</taxon>
        <taxon>Oscillatoriophycideae</taxon>
        <taxon>Chroococcales</taxon>
        <taxon>Aphanothecaceae</taxon>
        <taxon>Crocosphaera</taxon>
    </lineage>
</organism>
<dbReference type="AlphaFoldDB" id="T2IHR6"/>
<dbReference type="Proteomes" id="UP000018348">
    <property type="component" value="Unassembled WGS sequence"/>
</dbReference>
<dbReference type="GO" id="GO:0004315">
    <property type="term" value="F:3-oxoacyl-[acyl-carrier-protein] synthase activity"/>
    <property type="evidence" value="ECO:0007669"/>
    <property type="project" value="UniProtKB-EC"/>
</dbReference>
<reference evidence="1 2" key="2">
    <citation type="submission" date="2013-09" db="EMBL/GenBank/DDBJ databases">
        <title>Whole genome comparison of six Crocosphaera watsonii strains with differing phenotypes.</title>
        <authorList>
            <person name="Bench S.R."/>
            <person name="Heller P."/>
            <person name="Frank I."/>
            <person name="Arciniega M."/>
            <person name="Shilova I.N."/>
            <person name="Zehr J.P."/>
        </authorList>
    </citation>
    <scope>NUCLEOTIDE SEQUENCE [LARGE SCALE GENOMIC DNA]</scope>
    <source>
        <strain evidence="1 2">WH 8502</strain>
    </source>
</reference>